<feature type="region of interest" description="Disordered" evidence="1">
    <location>
        <begin position="1"/>
        <end position="73"/>
    </location>
</feature>
<dbReference type="HOGENOM" id="CLU_002714_1_0_1"/>
<evidence type="ECO:0000256" key="1">
    <source>
        <dbReference type="SAM" id="MobiDB-lite"/>
    </source>
</evidence>
<gene>
    <name evidence="2" type="ORF">A1O1_00600</name>
</gene>
<feature type="compositionally biased region" description="Low complexity" evidence="1">
    <location>
        <begin position="198"/>
        <end position="233"/>
    </location>
</feature>
<dbReference type="eggNOG" id="ENOG502QVZH">
    <property type="taxonomic scope" value="Eukaryota"/>
</dbReference>
<evidence type="ECO:0000313" key="3">
    <source>
        <dbReference type="Proteomes" id="UP000019484"/>
    </source>
</evidence>
<dbReference type="Proteomes" id="UP000019484">
    <property type="component" value="Unassembled WGS sequence"/>
</dbReference>
<keyword evidence="3" id="KW-1185">Reference proteome</keyword>
<feature type="region of interest" description="Disordered" evidence="1">
    <location>
        <begin position="1374"/>
        <end position="1413"/>
    </location>
</feature>
<feature type="compositionally biased region" description="Low complexity" evidence="1">
    <location>
        <begin position="929"/>
        <end position="942"/>
    </location>
</feature>
<dbReference type="RefSeq" id="XP_007719707.1">
    <property type="nucleotide sequence ID" value="XM_007721517.1"/>
</dbReference>
<organism evidence="2 3">
    <name type="scientific">Capronia coronata CBS 617.96</name>
    <dbReference type="NCBI Taxonomy" id="1182541"/>
    <lineage>
        <taxon>Eukaryota</taxon>
        <taxon>Fungi</taxon>
        <taxon>Dikarya</taxon>
        <taxon>Ascomycota</taxon>
        <taxon>Pezizomycotina</taxon>
        <taxon>Eurotiomycetes</taxon>
        <taxon>Chaetothyriomycetidae</taxon>
        <taxon>Chaetothyriales</taxon>
        <taxon>Herpotrichiellaceae</taxon>
        <taxon>Capronia</taxon>
    </lineage>
</organism>
<proteinExistence type="predicted"/>
<feature type="region of interest" description="Disordered" evidence="1">
    <location>
        <begin position="187"/>
        <end position="350"/>
    </location>
</feature>
<feature type="compositionally biased region" description="Basic residues" evidence="1">
    <location>
        <begin position="692"/>
        <end position="705"/>
    </location>
</feature>
<protein>
    <recommendedName>
        <fullName evidence="4">Methyltransferase type 11 domain-containing protein</fullName>
    </recommendedName>
</protein>
<dbReference type="OrthoDB" id="5382952at2759"/>
<feature type="compositionally biased region" description="Polar residues" evidence="1">
    <location>
        <begin position="818"/>
        <end position="834"/>
    </location>
</feature>
<feature type="region of interest" description="Disordered" evidence="1">
    <location>
        <begin position="120"/>
        <end position="153"/>
    </location>
</feature>
<feature type="compositionally biased region" description="Polar residues" evidence="1">
    <location>
        <begin position="575"/>
        <end position="585"/>
    </location>
</feature>
<dbReference type="STRING" id="1182541.W9YSH0"/>
<comment type="caution">
    <text evidence="2">The sequence shown here is derived from an EMBL/GenBank/DDBJ whole genome shotgun (WGS) entry which is preliminary data.</text>
</comment>
<feature type="compositionally biased region" description="Low complexity" evidence="1">
    <location>
        <begin position="592"/>
        <end position="602"/>
    </location>
</feature>
<reference evidence="2 3" key="1">
    <citation type="submission" date="2013-03" db="EMBL/GenBank/DDBJ databases">
        <title>The Genome Sequence of Capronia coronata CBS 617.96.</title>
        <authorList>
            <consortium name="The Broad Institute Genomics Platform"/>
            <person name="Cuomo C."/>
            <person name="de Hoog S."/>
            <person name="Gorbushina A."/>
            <person name="Walker B."/>
            <person name="Young S.K."/>
            <person name="Zeng Q."/>
            <person name="Gargeya S."/>
            <person name="Fitzgerald M."/>
            <person name="Haas B."/>
            <person name="Abouelleil A."/>
            <person name="Allen A.W."/>
            <person name="Alvarado L."/>
            <person name="Arachchi H.M."/>
            <person name="Berlin A.M."/>
            <person name="Chapman S.B."/>
            <person name="Gainer-Dewar J."/>
            <person name="Goldberg J."/>
            <person name="Griggs A."/>
            <person name="Gujja S."/>
            <person name="Hansen M."/>
            <person name="Howarth C."/>
            <person name="Imamovic A."/>
            <person name="Ireland A."/>
            <person name="Larimer J."/>
            <person name="McCowan C."/>
            <person name="Murphy C."/>
            <person name="Pearson M."/>
            <person name="Poon T.W."/>
            <person name="Priest M."/>
            <person name="Roberts A."/>
            <person name="Saif S."/>
            <person name="Shea T."/>
            <person name="Sisk P."/>
            <person name="Sykes S."/>
            <person name="Wortman J."/>
            <person name="Nusbaum C."/>
            <person name="Birren B."/>
        </authorList>
    </citation>
    <scope>NUCLEOTIDE SEQUENCE [LARGE SCALE GENOMIC DNA]</scope>
    <source>
        <strain evidence="2 3">CBS 617.96</strain>
    </source>
</reference>
<name>W9YSH0_9EURO</name>
<dbReference type="SUPFAM" id="SSF53335">
    <property type="entry name" value="S-adenosyl-L-methionine-dependent methyltransferases"/>
    <property type="match status" value="1"/>
</dbReference>
<dbReference type="InterPro" id="IPR029063">
    <property type="entry name" value="SAM-dependent_MTases_sf"/>
</dbReference>
<feature type="compositionally biased region" description="Basic and acidic residues" evidence="1">
    <location>
        <begin position="272"/>
        <end position="284"/>
    </location>
</feature>
<dbReference type="GeneID" id="19155506"/>
<feature type="compositionally biased region" description="Low complexity" evidence="1">
    <location>
        <begin position="304"/>
        <end position="318"/>
    </location>
</feature>
<feature type="compositionally biased region" description="Low complexity" evidence="1">
    <location>
        <begin position="500"/>
        <end position="534"/>
    </location>
</feature>
<feature type="compositionally biased region" description="Basic and acidic residues" evidence="1">
    <location>
        <begin position="998"/>
        <end position="1010"/>
    </location>
</feature>
<feature type="region of interest" description="Disordered" evidence="1">
    <location>
        <begin position="929"/>
        <end position="955"/>
    </location>
</feature>
<feature type="compositionally biased region" description="Low complexity" evidence="1">
    <location>
        <begin position="1378"/>
        <end position="1394"/>
    </location>
</feature>
<sequence length="1529" mass="166107">MQTHDIQEGFPVTRNATVPRNIKSPTVTQNAPIPAPTRPNAARASASQSPSLRTVAPGLSSGKLRQRPPGIPQIPAKAFKTQVTTVSTDVSATRISNSSSEIAGPLLQEVPLMLDPGIRSRMHDRQSSGRRAVRPSNTSSDGRKPPSPVDMVPDAIFGIVTPRLNAPSRPADLPSRLIPELQALAATSSRRPEAFNKSTSSMSSPSTRFSPSPSPWSISTTTTTPTSWSSASPGLVQPLPAKDSRSREAPTAPRGKPLKTPAALEGFVQPSESDRSSNWKELRRSPSSKRNPLKSPAPAPPPRTSSTKQGLSRSSSRSSKQRKGLENEPVPQLPSEMEQSPLSKHTQTTLEHVGESLLQAPLARAYDNLQQSLSGALPRYGLQGMRPTANPVLVARREHISTSKVQQILPSRSARGRVSEEAALTIPEGPRDSHRDKTSQTSPSRSGKLSRLGIFSHSSKSTAPGSEVGPRKLQRKGPAAGTGHEGYGKPGRRGRETSRESGSVSNSESERSVSSSRKLPFFSSKSKNSRNGSRQNPSSQSDLDDFAATRLRPVPMVGGSGASINARPGGGTEVYESTLSLSSSAPKRRTMSSQSSFSQNSLQESLGDFWNPASIANDVPTLAIRRSQRFGHERESLSLPTSIRTHEPLTPLHVSSEEESRSSAPLASLSTPSTTTEPRRGDPPFQDSQNKRNWKTRWNIFRRKGAKQEPEQTAPRPSSPGDELPVRVSSVSAPRPTMPYYAMIDSESETNTTDQLPSLMPQLTESPKISPVSESYVANPLSHQQMPDAYGDNILLPQAPLPQPHSFDESLPSVPLRSPTQQAYAQTEEQSNRQPRLPRVGRIPAVVQRSEGQYRPNRASFSQPFSRESGAEDAYNGRELSTAGFSGQLQATTYPPRGPPSPAVGRVAPTTGYPLTKLESLRFPSEPASNLFSSSASDGFSSIPGPLLEPGRSEREISGRSVRYNSNTHMLNSPSVDEVWNEYDDFIDHVMSPSLSKSHRDSTGREETPLHEQAGVPLPRLASEGSILSSGDLKPSFPDMSMSTTDWLSSRQGAATSESSPPFILTPSAGRDQTVGEEVRLRRSRIVSALHSSADLPSPFSIRDLLKEYDSYQRNSAKSSQRLSTLSVGQSPDPFEVALGQQLAQETPNHEENVALLDGVERNKDPVAQSELHFASLMVAKWLSFGRVLFSPAHDEIQTLRERHILVIDGLGNEDWSIYCAVTYEAPQAIVHHLKEKSSTTVSKSHLPPQNTPETHRRAQVASFYDRFPFPPALFSAVVLRFPPAMAEAKMKNIISECRRVLLPGGHLELLLLDLDIVNMGVQTRRAVRELKFRMTTADKQISLRPIIDNVQGLLGASGFSNVSRCIVGVPVAGRPAGSTDSSSSSRSSGGSDSFQRHTSGSPRPATASPRMTFRHGRKGANLSLNDLIADHSHNADAKIGKIVSRTARAWWQHCFEASVIPDGNLSRSIFADKGVLRECRNRGSSFKMLIAHAQRPVFEARRRTVSEPIVPTLATAGVPRRTQQLSSS</sequence>
<accession>W9YSH0</accession>
<feature type="compositionally biased region" description="Low complexity" evidence="1">
    <location>
        <begin position="662"/>
        <end position="676"/>
    </location>
</feature>
<feature type="region of interest" description="Disordered" evidence="1">
    <location>
        <begin position="630"/>
        <end position="732"/>
    </location>
</feature>
<feature type="compositionally biased region" description="Polar residues" evidence="1">
    <location>
        <begin position="14"/>
        <end position="31"/>
    </location>
</feature>
<feature type="compositionally biased region" description="Basic and acidic residues" evidence="1">
    <location>
        <begin position="429"/>
        <end position="438"/>
    </location>
</feature>
<feature type="region of interest" description="Disordered" evidence="1">
    <location>
        <begin position="796"/>
        <end position="873"/>
    </location>
</feature>
<evidence type="ECO:0008006" key="4">
    <source>
        <dbReference type="Google" id="ProtNLM"/>
    </source>
</evidence>
<feature type="region of interest" description="Disordered" evidence="1">
    <location>
        <begin position="404"/>
        <end position="602"/>
    </location>
</feature>
<evidence type="ECO:0000313" key="2">
    <source>
        <dbReference type="EMBL" id="EXJ95478.1"/>
    </source>
</evidence>
<feature type="compositionally biased region" description="Polar residues" evidence="1">
    <location>
        <begin position="337"/>
        <end position="350"/>
    </location>
</feature>
<dbReference type="EMBL" id="AMWN01000001">
    <property type="protein sequence ID" value="EXJ95478.1"/>
    <property type="molecule type" value="Genomic_DNA"/>
</dbReference>
<feature type="compositionally biased region" description="Polar residues" evidence="1">
    <location>
        <begin position="1041"/>
        <end position="1060"/>
    </location>
</feature>
<feature type="region of interest" description="Disordered" evidence="1">
    <location>
        <begin position="993"/>
        <end position="1077"/>
    </location>
</feature>